<keyword evidence="2" id="KW-1185">Reference proteome</keyword>
<evidence type="ECO:0000313" key="1">
    <source>
        <dbReference type="EMBL" id="MBH1940911.1"/>
    </source>
</evidence>
<name>A0A8J7KT25_9FIRM</name>
<sequence>MKYVLLSEDNNPSVYLVPDIVADNLSKYCIEFCDKWLQESPHARWYL</sequence>
<protein>
    <submittedName>
        <fullName evidence="1">Uncharacterized protein</fullName>
    </submittedName>
</protein>
<gene>
    <name evidence="1" type="ORF">I5677_08415</name>
</gene>
<organism evidence="1 2">
    <name type="scientific">Mobilitalea sibirica</name>
    <dbReference type="NCBI Taxonomy" id="1462919"/>
    <lineage>
        <taxon>Bacteria</taxon>
        <taxon>Bacillati</taxon>
        <taxon>Bacillota</taxon>
        <taxon>Clostridia</taxon>
        <taxon>Lachnospirales</taxon>
        <taxon>Lachnospiraceae</taxon>
        <taxon>Mobilitalea</taxon>
    </lineage>
</organism>
<proteinExistence type="predicted"/>
<evidence type="ECO:0000313" key="2">
    <source>
        <dbReference type="Proteomes" id="UP000623269"/>
    </source>
</evidence>
<dbReference type="AlphaFoldDB" id="A0A8J7KT25"/>
<dbReference type="RefSeq" id="WP_197661135.1">
    <property type="nucleotide sequence ID" value="NZ_JAEAGR010000007.1"/>
</dbReference>
<comment type="caution">
    <text evidence="1">The sequence shown here is derived from an EMBL/GenBank/DDBJ whole genome shotgun (WGS) entry which is preliminary data.</text>
</comment>
<dbReference type="Proteomes" id="UP000623269">
    <property type="component" value="Unassembled WGS sequence"/>
</dbReference>
<dbReference type="EMBL" id="JAEAGR010000007">
    <property type="protein sequence ID" value="MBH1940911.1"/>
    <property type="molecule type" value="Genomic_DNA"/>
</dbReference>
<reference evidence="1" key="1">
    <citation type="submission" date="2020-12" db="EMBL/GenBank/DDBJ databases">
        <title>M. sibirica DSM 26468T genome.</title>
        <authorList>
            <person name="Thieme N."/>
            <person name="Rettenmaier R."/>
            <person name="Zverlov V."/>
            <person name="Liebl W."/>
        </authorList>
    </citation>
    <scope>NUCLEOTIDE SEQUENCE</scope>
    <source>
        <strain evidence="1">DSM 26468</strain>
    </source>
</reference>
<accession>A0A8J7KT25</accession>